<evidence type="ECO:0000256" key="4">
    <source>
        <dbReference type="ARBA" id="ARBA00023002"/>
    </source>
</evidence>
<proteinExistence type="predicted"/>
<name>A0A1V1NYP7_9BACT</name>
<evidence type="ECO:0000256" key="1">
    <source>
        <dbReference type="ARBA" id="ARBA00022485"/>
    </source>
</evidence>
<dbReference type="PANTHER" id="PTHR43809:SF1">
    <property type="entry name" value="NITRITE REDUCTASE (NADH) LARGE SUBUNIT"/>
    <property type="match status" value="1"/>
</dbReference>
<feature type="domain" description="Nitrite/sulphite reductase 4Fe-4S" evidence="7">
    <location>
        <begin position="35"/>
        <end position="164"/>
    </location>
</feature>
<dbReference type="Pfam" id="PF01077">
    <property type="entry name" value="NIR_SIR"/>
    <property type="match status" value="1"/>
</dbReference>
<dbReference type="EMBL" id="ATBP01001264">
    <property type="protein sequence ID" value="ETR67678.1"/>
    <property type="molecule type" value="Genomic_DNA"/>
</dbReference>
<keyword evidence="4" id="KW-0560">Oxidoreductase</keyword>
<keyword evidence="2" id="KW-0349">Heme</keyword>
<dbReference type="PANTHER" id="PTHR43809">
    <property type="entry name" value="NITRITE REDUCTASE (NADH) LARGE SUBUNIT"/>
    <property type="match status" value="1"/>
</dbReference>
<dbReference type="SUPFAM" id="SSF56014">
    <property type="entry name" value="Nitrite and sulphite reductase 4Fe-4S domain-like"/>
    <property type="match status" value="1"/>
</dbReference>
<protein>
    <submittedName>
        <fullName evidence="8">Nitrite and sulfite reductase 4Fe-4S subunit</fullName>
    </submittedName>
</protein>
<keyword evidence="5" id="KW-0408">Iron</keyword>
<dbReference type="Proteomes" id="UP000189670">
    <property type="component" value="Unassembled WGS sequence"/>
</dbReference>
<dbReference type="Gene3D" id="3.30.413.10">
    <property type="entry name" value="Sulfite Reductase Hemoprotein, domain 1"/>
    <property type="match status" value="1"/>
</dbReference>
<accession>A0A1V1NYP7</accession>
<dbReference type="GO" id="GO:0016491">
    <property type="term" value="F:oxidoreductase activity"/>
    <property type="evidence" value="ECO:0007669"/>
    <property type="project" value="UniProtKB-KW"/>
</dbReference>
<evidence type="ECO:0000256" key="5">
    <source>
        <dbReference type="ARBA" id="ARBA00023004"/>
    </source>
</evidence>
<dbReference type="InterPro" id="IPR052034">
    <property type="entry name" value="NasD-like"/>
</dbReference>
<evidence type="ECO:0000313" key="9">
    <source>
        <dbReference type="Proteomes" id="UP000189670"/>
    </source>
</evidence>
<evidence type="ECO:0000259" key="7">
    <source>
        <dbReference type="Pfam" id="PF01077"/>
    </source>
</evidence>
<dbReference type="AlphaFoldDB" id="A0A1V1NYP7"/>
<keyword evidence="6" id="KW-0411">Iron-sulfur</keyword>
<organism evidence="8 9">
    <name type="scientific">Candidatus Magnetoglobus multicellularis str. Araruama</name>
    <dbReference type="NCBI Taxonomy" id="890399"/>
    <lineage>
        <taxon>Bacteria</taxon>
        <taxon>Pseudomonadati</taxon>
        <taxon>Thermodesulfobacteriota</taxon>
        <taxon>Desulfobacteria</taxon>
        <taxon>Desulfobacterales</taxon>
        <taxon>Desulfobacteraceae</taxon>
        <taxon>Candidatus Magnetoglobus</taxon>
    </lineage>
</organism>
<reference evidence="9" key="1">
    <citation type="submission" date="2012-11" db="EMBL/GenBank/DDBJ databases">
        <authorList>
            <person name="Lucero-Rivera Y.E."/>
            <person name="Tovar-Ramirez D."/>
        </authorList>
    </citation>
    <scope>NUCLEOTIDE SEQUENCE [LARGE SCALE GENOMIC DNA]</scope>
    <source>
        <strain evidence="9">Araruama</strain>
    </source>
</reference>
<gene>
    <name evidence="8" type="ORF">OMM_05015</name>
</gene>
<dbReference type="GO" id="GO:0046872">
    <property type="term" value="F:metal ion binding"/>
    <property type="evidence" value="ECO:0007669"/>
    <property type="project" value="UniProtKB-KW"/>
</dbReference>
<comment type="caution">
    <text evidence="8">The sequence shown here is derived from an EMBL/GenBank/DDBJ whole genome shotgun (WGS) entry which is preliminary data.</text>
</comment>
<dbReference type="GO" id="GO:0051539">
    <property type="term" value="F:4 iron, 4 sulfur cluster binding"/>
    <property type="evidence" value="ECO:0007669"/>
    <property type="project" value="UniProtKB-KW"/>
</dbReference>
<evidence type="ECO:0000256" key="6">
    <source>
        <dbReference type="ARBA" id="ARBA00023014"/>
    </source>
</evidence>
<evidence type="ECO:0000256" key="2">
    <source>
        <dbReference type="ARBA" id="ARBA00022617"/>
    </source>
</evidence>
<dbReference type="GO" id="GO:0020037">
    <property type="term" value="F:heme binding"/>
    <property type="evidence" value="ECO:0007669"/>
    <property type="project" value="InterPro"/>
</dbReference>
<dbReference type="InterPro" id="IPR006067">
    <property type="entry name" value="NO2/SO3_Rdtase_4Fe4S_dom"/>
</dbReference>
<evidence type="ECO:0000313" key="8">
    <source>
        <dbReference type="EMBL" id="ETR67678.1"/>
    </source>
</evidence>
<sequence length="212" mass="23448">MTHAQRIILLLKPEQVATVADELATVDLRIGVLHSGVRNIRGCCGALCQFSQGVDGLTKAIEIDKALYGRPMKFDVKIAVSDCMRNCMESYCVDIGLIATSGKYSVYVGGAASSVHYKALKLVSSIAPDDVIDTIDKILQWYEDHAKEGERFHKTLIRLGLDEANKRQVQIFQQANSVFDGLDIGYDVSKQLTRNLARALTVQQMKQDLNLS</sequence>
<evidence type="ECO:0000256" key="3">
    <source>
        <dbReference type="ARBA" id="ARBA00022723"/>
    </source>
</evidence>
<dbReference type="InterPro" id="IPR045854">
    <property type="entry name" value="NO2/SO3_Rdtase_4Fe4S_sf"/>
</dbReference>
<keyword evidence="1" id="KW-0004">4Fe-4S</keyword>
<keyword evidence="3" id="KW-0479">Metal-binding</keyword>